<proteinExistence type="predicted"/>
<dbReference type="Proteomes" id="UP000248975">
    <property type="component" value="Unassembled WGS sequence"/>
</dbReference>
<dbReference type="AlphaFoldDB" id="A0A2W5S807"/>
<name>A0A2W5S807_CERSP</name>
<evidence type="ECO:0000313" key="2">
    <source>
        <dbReference type="Proteomes" id="UP000248975"/>
    </source>
</evidence>
<evidence type="ECO:0000313" key="1">
    <source>
        <dbReference type="EMBL" id="PZQ96204.1"/>
    </source>
</evidence>
<reference evidence="1 2" key="1">
    <citation type="submission" date="2017-08" db="EMBL/GenBank/DDBJ databases">
        <title>Infants hospitalized years apart are colonized by the same room-sourced microbial strains.</title>
        <authorList>
            <person name="Brooks B."/>
            <person name="Olm M.R."/>
            <person name="Firek B.A."/>
            <person name="Baker R."/>
            <person name="Thomas B.C."/>
            <person name="Morowitz M.J."/>
            <person name="Banfield J.F."/>
        </authorList>
    </citation>
    <scope>NUCLEOTIDE SEQUENCE [LARGE SCALE GENOMIC DNA]</scope>
    <source>
        <strain evidence="1">S2_003_000_R2_11</strain>
    </source>
</reference>
<sequence length="171" mass="18247">MLDLLNPTVRPMPVGVPSATSSSIPNPIADFVLTLPNWKPAAAMSGQLCPIVLGRFETLTDAMHEAIDRADAIDHTAMPCILAILDRDERLVLAGALTKSGIAWCFPVGSASGARQVVAEACALRAQARRADQGQHSSIARNLRFRAELLEARLVDPLWRAFAAQALALAA</sequence>
<dbReference type="EMBL" id="QFQS01000004">
    <property type="protein sequence ID" value="PZQ96204.1"/>
    <property type="molecule type" value="Genomic_DNA"/>
</dbReference>
<accession>A0A2W5S807</accession>
<gene>
    <name evidence="1" type="ORF">DI533_17370</name>
</gene>
<organism evidence="1 2">
    <name type="scientific">Cereibacter sphaeroides</name>
    <name type="common">Rhodobacter sphaeroides</name>
    <dbReference type="NCBI Taxonomy" id="1063"/>
    <lineage>
        <taxon>Bacteria</taxon>
        <taxon>Pseudomonadati</taxon>
        <taxon>Pseudomonadota</taxon>
        <taxon>Alphaproteobacteria</taxon>
        <taxon>Rhodobacterales</taxon>
        <taxon>Paracoccaceae</taxon>
        <taxon>Cereibacter</taxon>
    </lineage>
</organism>
<comment type="caution">
    <text evidence="1">The sequence shown here is derived from an EMBL/GenBank/DDBJ whole genome shotgun (WGS) entry which is preliminary data.</text>
</comment>
<protein>
    <submittedName>
        <fullName evidence="1">DNA repair protein RadC</fullName>
    </submittedName>
</protein>